<dbReference type="PANTHER" id="PTHR13774">
    <property type="entry name" value="PHENAZINE BIOSYNTHESIS PROTEIN"/>
    <property type="match status" value="1"/>
</dbReference>
<evidence type="ECO:0000256" key="1">
    <source>
        <dbReference type="ARBA" id="ARBA00008270"/>
    </source>
</evidence>
<proteinExistence type="inferred from homology"/>
<dbReference type="RefSeq" id="WP_132954275.1">
    <property type="nucleotide sequence ID" value="NZ_CBDUCQ010000019.1"/>
</dbReference>
<dbReference type="Proteomes" id="UP000829756">
    <property type="component" value="Chromosome"/>
</dbReference>
<dbReference type="Gene3D" id="3.10.310.10">
    <property type="entry name" value="Diaminopimelate Epimerase, Chain A, domain 1"/>
    <property type="match status" value="2"/>
</dbReference>
<dbReference type="GO" id="GO:0016853">
    <property type="term" value="F:isomerase activity"/>
    <property type="evidence" value="ECO:0007669"/>
    <property type="project" value="TreeGrafter"/>
</dbReference>
<dbReference type="NCBIfam" id="TIGR00654">
    <property type="entry name" value="PhzF_family"/>
    <property type="match status" value="1"/>
</dbReference>
<evidence type="ECO:0000313" key="3">
    <source>
        <dbReference type="EMBL" id="TCP03201.1"/>
    </source>
</evidence>
<comment type="similarity">
    <text evidence="1">Belongs to the PhzF family.</text>
</comment>
<dbReference type="PIRSF" id="PIRSF016184">
    <property type="entry name" value="PhzC_PhzF"/>
    <property type="match status" value="1"/>
</dbReference>
<dbReference type="AlphaFoldDB" id="A0AAE9KIA7"/>
<sequence>MREYPFQLVNVFAESHFGGNPLAVFPDAAGLSDGDMLQIARQFNLSETVFAFGGSAGAAADLRIFTPGGELPLAGHPTLGAAFVLQQQRGLPENFVLNTRAKPVKLHGVNGSITLHISGYTCEASATGAAPLAAATGIDADKMAAQAFWVNSGSAQLLLQVYDLAALQHARPDLRALREICQADGHCTVVYLWCEQGEKAFVRLFAEVNGALIEDSGTGSAAANLGAYYAAQGCVPLVRHIYQGDEMGRPNRLYLRVDAEQHIFVGGQVVAVGEGVFRLP</sequence>
<organism evidence="4 6">
    <name type="scientific">Uruburuella suis</name>
    <dbReference type="NCBI Taxonomy" id="252130"/>
    <lineage>
        <taxon>Bacteria</taxon>
        <taxon>Pseudomonadati</taxon>
        <taxon>Pseudomonadota</taxon>
        <taxon>Betaproteobacteria</taxon>
        <taxon>Neisseriales</taxon>
        <taxon>Neisseriaceae</taxon>
        <taxon>Uruburuella</taxon>
    </lineage>
</organism>
<evidence type="ECO:0000313" key="6">
    <source>
        <dbReference type="Proteomes" id="UP000829756"/>
    </source>
</evidence>
<accession>A0AAE9KIA7</accession>
<dbReference type="SUPFAM" id="SSF54506">
    <property type="entry name" value="Diaminopimelate epimerase-like"/>
    <property type="match status" value="1"/>
</dbReference>
<feature type="active site" evidence="2">
    <location>
        <position position="47"/>
    </location>
</feature>
<evidence type="ECO:0000313" key="5">
    <source>
        <dbReference type="Proteomes" id="UP000294721"/>
    </source>
</evidence>
<protein>
    <submittedName>
        <fullName evidence="4">PhzF family phenazine biosynthesis protein</fullName>
    </submittedName>
</protein>
<dbReference type="Pfam" id="PF02567">
    <property type="entry name" value="PhzC-PhzF"/>
    <property type="match status" value="1"/>
</dbReference>
<dbReference type="EMBL" id="SLXE01000021">
    <property type="protein sequence ID" value="TCP03201.1"/>
    <property type="molecule type" value="Genomic_DNA"/>
</dbReference>
<dbReference type="KEGG" id="usu:LVJ78_01620"/>
<dbReference type="Proteomes" id="UP000294721">
    <property type="component" value="Unassembled WGS sequence"/>
</dbReference>
<evidence type="ECO:0000313" key="4">
    <source>
        <dbReference type="EMBL" id="UOO79757.1"/>
    </source>
</evidence>
<gene>
    <name evidence="3" type="ORF">EV680_12113</name>
    <name evidence="4" type="ORF">LVJ78_01620</name>
</gene>
<keyword evidence="5" id="KW-1185">Reference proteome</keyword>
<reference evidence="4" key="2">
    <citation type="submission" date="2021-12" db="EMBL/GenBank/DDBJ databases">
        <authorList>
            <person name="Veyrier F.J."/>
        </authorList>
    </citation>
    <scope>NUCLEOTIDE SEQUENCE</scope>
    <source>
        <strain evidence="4">1258/02</strain>
    </source>
</reference>
<name>A0AAE9KIA7_9NEIS</name>
<reference evidence="4" key="3">
    <citation type="journal article" date="2022" name="Res Sq">
        <title>Evolution of multicellular longitudinally dividing oral cavity symbionts (Neisseriaceae).</title>
        <authorList>
            <person name="Nyongesa S."/>
            <person name="Weber P."/>
            <person name="Bernet E."/>
            <person name="Pullido F."/>
            <person name="Nieckarz M."/>
            <person name="Delaby M."/>
            <person name="Nieves C."/>
            <person name="Viehboeck T."/>
            <person name="Krause N."/>
            <person name="Rivera-Millot A."/>
            <person name="Nakamura A."/>
            <person name="Vischer N."/>
            <person name="VanNieuwenhze M."/>
            <person name="Brun Y."/>
            <person name="Cava F."/>
            <person name="Bulgheresi S."/>
            <person name="Veyrier F."/>
        </authorList>
    </citation>
    <scope>NUCLEOTIDE SEQUENCE</scope>
    <source>
        <strain evidence="4">1258/02</strain>
    </source>
</reference>
<dbReference type="GO" id="GO:0005737">
    <property type="term" value="C:cytoplasm"/>
    <property type="evidence" value="ECO:0007669"/>
    <property type="project" value="TreeGrafter"/>
</dbReference>
<dbReference type="EMBL" id="CP091507">
    <property type="protein sequence ID" value="UOO79757.1"/>
    <property type="molecule type" value="Genomic_DNA"/>
</dbReference>
<evidence type="ECO:0000256" key="2">
    <source>
        <dbReference type="PIRSR" id="PIRSR016184-1"/>
    </source>
</evidence>
<dbReference type="PANTHER" id="PTHR13774:SF32">
    <property type="entry name" value="ANTISENSE-ENHANCING SEQUENCE 1"/>
    <property type="match status" value="1"/>
</dbReference>
<dbReference type="InterPro" id="IPR003719">
    <property type="entry name" value="Phenazine_PhzF-like"/>
</dbReference>
<reference evidence="3 5" key="1">
    <citation type="submission" date="2019-03" db="EMBL/GenBank/DDBJ databases">
        <title>Genomic Encyclopedia of Type Strains, Phase IV (KMG-IV): sequencing the most valuable type-strain genomes for metagenomic binning, comparative biology and taxonomic classification.</title>
        <authorList>
            <person name="Goeker M."/>
        </authorList>
    </citation>
    <scope>NUCLEOTIDE SEQUENCE [LARGE SCALE GENOMIC DNA]</scope>
    <source>
        <strain evidence="3 5">DSM 17474</strain>
    </source>
</reference>